<dbReference type="Proteomes" id="UP000001514">
    <property type="component" value="Unassembled WGS sequence"/>
</dbReference>
<dbReference type="PANTHER" id="PTHR31232:SF18">
    <property type="entry name" value="S-PROTEIN HOMOLOG"/>
    <property type="match status" value="1"/>
</dbReference>
<dbReference type="GO" id="GO:0005576">
    <property type="term" value="C:extracellular region"/>
    <property type="evidence" value="ECO:0007669"/>
    <property type="project" value="UniProtKB-SubCell"/>
</dbReference>
<reference evidence="7 8" key="1">
    <citation type="journal article" date="2011" name="Science">
        <title>The Selaginella genome identifies genetic changes associated with the evolution of vascular plants.</title>
        <authorList>
            <person name="Banks J.A."/>
            <person name="Nishiyama T."/>
            <person name="Hasebe M."/>
            <person name="Bowman J.L."/>
            <person name="Gribskov M."/>
            <person name="dePamphilis C."/>
            <person name="Albert V.A."/>
            <person name="Aono N."/>
            <person name="Aoyama T."/>
            <person name="Ambrose B.A."/>
            <person name="Ashton N.W."/>
            <person name="Axtell M.J."/>
            <person name="Barker E."/>
            <person name="Barker M.S."/>
            <person name="Bennetzen J.L."/>
            <person name="Bonawitz N.D."/>
            <person name="Chapple C."/>
            <person name="Cheng C."/>
            <person name="Correa L.G."/>
            <person name="Dacre M."/>
            <person name="DeBarry J."/>
            <person name="Dreyer I."/>
            <person name="Elias M."/>
            <person name="Engstrom E.M."/>
            <person name="Estelle M."/>
            <person name="Feng L."/>
            <person name="Finet C."/>
            <person name="Floyd S.K."/>
            <person name="Frommer W.B."/>
            <person name="Fujita T."/>
            <person name="Gramzow L."/>
            <person name="Gutensohn M."/>
            <person name="Harholt J."/>
            <person name="Hattori M."/>
            <person name="Heyl A."/>
            <person name="Hirai T."/>
            <person name="Hiwatashi Y."/>
            <person name="Ishikawa M."/>
            <person name="Iwata M."/>
            <person name="Karol K.G."/>
            <person name="Koehler B."/>
            <person name="Kolukisaoglu U."/>
            <person name="Kubo M."/>
            <person name="Kurata T."/>
            <person name="Lalonde S."/>
            <person name="Li K."/>
            <person name="Li Y."/>
            <person name="Litt A."/>
            <person name="Lyons E."/>
            <person name="Manning G."/>
            <person name="Maruyama T."/>
            <person name="Michael T.P."/>
            <person name="Mikami K."/>
            <person name="Miyazaki S."/>
            <person name="Morinaga S."/>
            <person name="Murata T."/>
            <person name="Mueller-Roeber B."/>
            <person name="Nelson D.R."/>
            <person name="Obara M."/>
            <person name="Oguri Y."/>
            <person name="Olmstead R.G."/>
            <person name="Onodera N."/>
            <person name="Petersen B.L."/>
            <person name="Pils B."/>
            <person name="Prigge M."/>
            <person name="Rensing S.A."/>
            <person name="Riano-Pachon D.M."/>
            <person name="Roberts A.W."/>
            <person name="Sato Y."/>
            <person name="Scheller H.V."/>
            <person name="Schulz B."/>
            <person name="Schulz C."/>
            <person name="Shakirov E.V."/>
            <person name="Shibagaki N."/>
            <person name="Shinohara N."/>
            <person name="Shippen D.E."/>
            <person name="Soerensen I."/>
            <person name="Sotooka R."/>
            <person name="Sugimoto N."/>
            <person name="Sugita M."/>
            <person name="Sumikawa N."/>
            <person name="Tanurdzic M."/>
            <person name="Theissen G."/>
            <person name="Ulvskov P."/>
            <person name="Wakazuki S."/>
            <person name="Weng J.K."/>
            <person name="Willats W.W."/>
            <person name="Wipf D."/>
            <person name="Wolf P.G."/>
            <person name="Yang L."/>
            <person name="Zimmer A.D."/>
            <person name="Zhu Q."/>
            <person name="Mitros T."/>
            <person name="Hellsten U."/>
            <person name="Loque D."/>
            <person name="Otillar R."/>
            <person name="Salamov A."/>
            <person name="Schmutz J."/>
            <person name="Shapiro H."/>
            <person name="Lindquist E."/>
            <person name="Lucas S."/>
            <person name="Rokhsar D."/>
            <person name="Grigoriev I.V."/>
        </authorList>
    </citation>
    <scope>NUCLEOTIDE SEQUENCE [LARGE SCALE GENOMIC DNA]</scope>
</reference>
<evidence type="ECO:0000256" key="1">
    <source>
        <dbReference type="ARBA" id="ARBA00004613"/>
    </source>
</evidence>
<comment type="subcellular location">
    <subcellularLocation>
        <location evidence="1 6">Secreted</location>
    </subcellularLocation>
</comment>
<dbReference type="EMBL" id="GL377610">
    <property type="protein sequence ID" value="EFJ18377.1"/>
    <property type="molecule type" value="Genomic_DNA"/>
</dbReference>
<gene>
    <name evidence="7" type="ORF">SELMODRAFT_59760</name>
</gene>
<protein>
    <recommendedName>
        <fullName evidence="6">S-protein homolog</fullName>
    </recommendedName>
</protein>
<feature type="non-terminal residue" evidence="7">
    <location>
        <position position="1"/>
    </location>
</feature>
<keyword evidence="5" id="KW-0732">Signal</keyword>
<evidence type="ECO:0000256" key="2">
    <source>
        <dbReference type="ARBA" id="ARBA00005581"/>
    </source>
</evidence>
<dbReference type="AlphaFoldDB" id="D8SBE8"/>
<evidence type="ECO:0000256" key="6">
    <source>
        <dbReference type="RuleBase" id="RU367044"/>
    </source>
</evidence>
<dbReference type="InterPro" id="IPR010264">
    <property type="entry name" value="Self-incomp_S1"/>
</dbReference>
<dbReference type="InParanoid" id="D8SBE8"/>
<dbReference type="HOGENOM" id="CLU_125658_4_1_1"/>
<evidence type="ECO:0000256" key="4">
    <source>
        <dbReference type="ARBA" id="ARBA00022525"/>
    </source>
</evidence>
<feature type="non-terminal residue" evidence="7">
    <location>
        <position position="58"/>
    </location>
</feature>
<dbReference type="Gramene" id="EFJ18377">
    <property type="protein sequence ID" value="EFJ18377"/>
    <property type="gene ID" value="SELMODRAFT_59760"/>
</dbReference>
<dbReference type="Pfam" id="PF05938">
    <property type="entry name" value="Self-incomp_S1"/>
    <property type="match status" value="1"/>
</dbReference>
<proteinExistence type="inferred from homology"/>
<dbReference type="KEGG" id="smo:SELMODRAFT_59760"/>
<keyword evidence="8" id="KW-1185">Reference proteome</keyword>
<evidence type="ECO:0000256" key="3">
    <source>
        <dbReference type="ARBA" id="ARBA00022471"/>
    </source>
</evidence>
<comment type="similarity">
    <text evidence="2 6">Belongs to the plant self-incompatibility (S1) protein family.</text>
</comment>
<dbReference type="PANTHER" id="PTHR31232">
    <property type="match status" value="1"/>
</dbReference>
<name>D8SBE8_SELML</name>
<accession>D8SBE8</accession>
<keyword evidence="3 6" id="KW-0713">Self-incompatibility</keyword>
<evidence type="ECO:0000313" key="8">
    <source>
        <dbReference type="Proteomes" id="UP000001514"/>
    </source>
</evidence>
<organism evidence="8">
    <name type="scientific">Selaginella moellendorffii</name>
    <name type="common">Spikemoss</name>
    <dbReference type="NCBI Taxonomy" id="88036"/>
    <lineage>
        <taxon>Eukaryota</taxon>
        <taxon>Viridiplantae</taxon>
        <taxon>Streptophyta</taxon>
        <taxon>Embryophyta</taxon>
        <taxon>Tracheophyta</taxon>
        <taxon>Lycopodiopsida</taxon>
        <taxon>Selaginellales</taxon>
        <taxon>Selaginellaceae</taxon>
        <taxon>Selaginella</taxon>
    </lineage>
</organism>
<sequence>HCRSAQNDLGAQKIKPKASFGWPFGDRVFGNTLFWCDVSLNGKSRSFNAYDQKKNYDY</sequence>
<dbReference type="GO" id="GO:0060320">
    <property type="term" value="P:rejection of self pollen"/>
    <property type="evidence" value="ECO:0007669"/>
    <property type="project" value="UniProtKB-KW"/>
</dbReference>
<evidence type="ECO:0000313" key="7">
    <source>
        <dbReference type="EMBL" id="EFJ18377.1"/>
    </source>
</evidence>
<keyword evidence="4 6" id="KW-0964">Secreted</keyword>
<evidence type="ECO:0000256" key="5">
    <source>
        <dbReference type="ARBA" id="ARBA00022729"/>
    </source>
</evidence>